<dbReference type="eggNOG" id="COG2259">
    <property type="taxonomic scope" value="Bacteria"/>
</dbReference>
<keyword evidence="2 5" id="KW-0812">Transmembrane</keyword>
<name>L0FTS4_ECHVK</name>
<feature type="domain" description="Methylamine utilisation protein MauE" evidence="6">
    <location>
        <begin position="4"/>
        <end position="142"/>
    </location>
</feature>
<feature type="transmembrane region" description="Helical" evidence="5">
    <location>
        <begin position="85"/>
        <end position="106"/>
    </location>
</feature>
<evidence type="ECO:0000256" key="1">
    <source>
        <dbReference type="ARBA" id="ARBA00004141"/>
    </source>
</evidence>
<dbReference type="OrthoDB" id="9809429at2"/>
<dbReference type="GO" id="GO:0016020">
    <property type="term" value="C:membrane"/>
    <property type="evidence" value="ECO:0007669"/>
    <property type="project" value="UniProtKB-SubCell"/>
</dbReference>
<evidence type="ECO:0000259" key="6">
    <source>
        <dbReference type="Pfam" id="PF07291"/>
    </source>
</evidence>
<evidence type="ECO:0000256" key="5">
    <source>
        <dbReference type="SAM" id="Phobius"/>
    </source>
</evidence>
<dbReference type="AlphaFoldDB" id="L0FTS4"/>
<comment type="subcellular location">
    <subcellularLocation>
        <location evidence="1">Membrane</location>
        <topology evidence="1">Multi-pass membrane protein</topology>
    </subcellularLocation>
</comment>
<sequence>MFKKVILNLFRFLVGGLFIFSGLIKVNDPVGTSIKLEEYFEVFSNDIAGFFEVFKSFALELSVLLIVLEVVLGVMLLLNYKPKLTISLLSILILFFTFLTFYSAYFNKVTDCGCFGDAIKLTPWQSFYKDIALVVMIGVLFVFRKDLPQNTSKLSAGLVIGSAVGCLVLSLLAIRNLPFIDFRAYKEGVNITEAMQPSGALEYRYIMKKDGEEVVMDEYPSDESYEFVDMQLKNPEALPKIADFGIWNDDGDFTEAMLQGNKLLILISSYEKMDQAKLGNLDELMDVEGVETVIITATAADEIETVMTAQDWEVPYYFGDATVLKTIIRSNPGVVLLKDGTVLKKYHVNNAPNIAEVQENFNH</sequence>
<keyword evidence="3 5" id="KW-1133">Transmembrane helix</keyword>
<dbReference type="EMBL" id="CP003346">
    <property type="protein sequence ID" value="AGA76438.1"/>
    <property type="molecule type" value="Genomic_DNA"/>
</dbReference>
<dbReference type="PATRIC" id="fig|926556.3.peg.139"/>
<evidence type="ECO:0000313" key="7">
    <source>
        <dbReference type="EMBL" id="AGA76438.1"/>
    </source>
</evidence>
<feature type="transmembrane region" description="Helical" evidence="5">
    <location>
        <begin position="126"/>
        <end position="143"/>
    </location>
</feature>
<dbReference type="NCBIfam" id="NF045576">
    <property type="entry name" value="BT_3928_fam"/>
    <property type="match status" value="1"/>
</dbReference>
<feature type="transmembrane region" description="Helical" evidence="5">
    <location>
        <begin position="155"/>
        <end position="174"/>
    </location>
</feature>
<dbReference type="Proteomes" id="UP000010796">
    <property type="component" value="Chromosome"/>
</dbReference>
<keyword evidence="7" id="KW-0378">Hydrolase</keyword>
<protein>
    <submittedName>
        <fullName evidence="7">Putative membrane-associated, metal-dependent hydrolase</fullName>
    </submittedName>
</protein>
<feature type="transmembrane region" description="Helical" evidence="5">
    <location>
        <begin position="57"/>
        <end position="78"/>
    </location>
</feature>
<organism evidence="7 8">
    <name type="scientific">Echinicola vietnamensis (strain DSM 17526 / LMG 23754 / KMM 6221)</name>
    <dbReference type="NCBI Taxonomy" id="926556"/>
    <lineage>
        <taxon>Bacteria</taxon>
        <taxon>Pseudomonadati</taxon>
        <taxon>Bacteroidota</taxon>
        <taxon>Cytophagia</taxon>
        <taxon>Cytophagales</taxon>
        <taxon>Cyclobacteriaceae</taxon>
        <taxon>Echinicola</taxon>
    </lineage>
</organism>
<evidence type="ECO:0000256" key="4">
    <source>
        <dbReference type="ARBA" id="ARBA00023136"/>
    </source>
</evidence>
<dbReference type="Pfam" id="PF07291">
    <property type="entry name" value="MauE"/>
    <property type="match status" value="1"/>
</dbReference>
<dbReference type="STRING" id="926556.Echvi_0141"/>
<gene>
    <name evidence="7" type="ordered locus">Echvi_0141</name>
</gene>
<dbReference type="GO" id="GO:0016787">
    <property type="term" value="F:hydrolase activity"/>
    <property type="evidence" value="ECO:0007669"/>
    <property type="project" value="UniProtKB-KW"/>
</dbReference>
<dbReference type="RefSeq" id="WP_015264006.1">
    <property type="nucleotide sequence ID" value="NC_019904.1"/>
</dbReference>
<evidence type="ECO:0000256" key="2">
    <source>
        <dbReference type="ARBA" id="ARBA00022692"/>
    </source>
</evidence>
<dbReference type="KEGG" id="evi:Echvi_0141"/>
<keyword evidence="4 5" id="KW-0472">Membrane</keyword>
<evidence type="ECO:0000256" key="3">
    <source>
        <dbReference type="ARBA" id="ARBA00022989"/>
    </source>
</evidence>
<keyword evidence="8" id="KW-1185">Reference proteome</keyword>
<feature type="transmembrane region" description="Helical" evidence="5">
    <location>
        <begin position="5"/>
        <end position="24"/>
    </location>
</feature>
<dbReference type="InterPro" id="IPR009908">
    <property type="entry name" value="Methylamine_util_MauE"/>
</dbReference>
<proteinExistence type="predicted"/>
<reference evidence="8" key="1">
    <citation type="submission" date="2012-02" db="EMBL/GenBank/DDBJ databases">
        <title>The complete genome of Echinicola vietnamensis DSM 17526.</title>
        <authorList>
            <person name="Lucas S."/>
            <person name="Copeland A."/>
            <person name="Lapidus A."/>
            <person name="Glavina del Rio T."/>
            <person name="Dalin E."/>
            <person name="Tice H."/>
            <person name="Bruce D."/>
            <person name="Goodwin L."/>
            <person name="Pitluck S."/>
            <person name="Peters L."/>
            <person name="Ovchinnikova G."/>
            <person name="Teshima H."/>
            <person name="Kyrpides N."/>
            <person name="Mavromatis K."/>
            <person name="Ivanova N."/>
            <person name="Brettin T."/>
            <person name="Detter J.C."/>
            <person name="Han C."/>
            <person name="Larimer F."/>
            <person name="Land M."/>
            <person name="Hauser L."/>
            <person name="Markowitz V."/>
            <person name="Cheng J.-F."/>
            <person name="Hugenholtz P."/>
            <person name="Woyke T."/>
            <person name="Wu D."/>
            <person name="Brambilla E."/>
            <person name="Klenk H.-P."/>
            <person name="Eisen J.A."/>
        </authorList>
    </citation>
    <scope>NUCLEOTIDE SEQUENCE [LARGE SCALE GENOMIC DNA]</scope>
    <source>
        <strain evidence="8">DSM 17526 / LMG 23754 / KMM 6221</strain>
    </source>
</reference>
<dbReference type="HOGENOM" id="CLU_041394_0_0_10"/>
<dbReference type="GO" id="GO:0030416">
    <property type="term" value="P:methylamine metabolic process"/>
    <property type="evidence" value="ECO:0007669"/>
    <property type="project" value="InterPro"/>
</dbReference>
<accession>L0FTS4</accession>
<evidence type="ECO:0000313" key="8">
    <source>
        <dbReference type="Proteomes" id="UP000010796"/>
    </source>
</evidence>